<dbReference type="GO" id="GO:0006352">
    <property type="term" value="P:DNA-templated transcription initiation"/>
    <property type="evidence" value="ECO:0007669"/>
    <property type="project" value="InterPro"/>
</dbReference>
<dbReference type="Proteomes" id="UP000182248">
    <property type="component" value="Unassembled WGS sequence"/>
</dbReference>
<dbReference type="InterPro" id="IPR013325">
    <property type="entry name" value="RNA_pol_sigma_r2"/>
</dbReference>
<dbReference type="InterPro" id="IPR013249">
    <property type="entry name" value="RNA_pol_sigma70_r4_t2"/>
</dbReference>
<dbReference type="Pfam" id="PF08281">
    <property type="entry name" value="Sigma70_r4_2"/>
    <property type="match status" value="1"/>
</dbReference>
<gene>
    <name evidence="6" type="ORF">SAMN02927921_01353</name>
</gene>
<dbReference type="CDD" id="cd06171">
    <property type="entry name" value="Sigma70_r4"/>
    <property type="match status" value="1"/>
</dbReference>
<evidence type="ECO:0000256" key="1">
    <source>
        <dbReference type="ARBA" id="ARBA00010641"/>
    </source>
</evidence>
<evidence type="ECO:0000259" key="5">
    <source>
        <dbReference type="Pfam" id="PF08281"/>
    </source>
</evidence>
<keyword evidence="3" id="KW-0731">Sigma factor</keyword>
<protein>
    <submittedName>
        <fullName evidence="6">Sigma-70, region 4</fullName>
    </submittedName>
</protein>
<keyword evidence="4" id="KW-0804">Transcription</keyword>
<dbReference type="SUPFAM" id="SSF88946">
    <property type="entry name" value="Sigma2 domain of RNA polymerase sigma factors"/>
    <property type="match status" value="1"/>
</dbReference>
<dbReference type="PANTHER" id="PTHR43133">
    <property type="entry name" value="RNA POLYMERASE ECF-TYPE SIGMA FACTO"/>
    <property type="match status" value="1"/>
</dbReference>
<dbReference type="GO" id="GO:0003677">
    <property type="term" value="F:DNA binding"/>
    <property type="evidence" value="ECO:0007669"/>
    <property type="project" value="InterPro"/>
</dbReference>
<evidence type="ECO:0000256" key="3">
    <source>
        <dbReference type="ARBA" id="ARBA00023082"/>
    </source>
</evidence>
<reference evidence="6 7" key="1">
    <citation type="submission" date="2016-11" db="EMBL/GenBank/DDBJ databases">
        <authorList>
            <person name="Jaros S."/>
            <person name="Januszkiewicz K."/>
            <person name="Wedrychowicz H."/>
        </authorList>
    </citation>
    <scope>NUCLEOTIDE SEQUENCE [LARGE SCALE GENOMIC DNA]</scope>
    <source>
        <strain evidence="6 7">CGMCC 1.12145</strain>
    </source>
</reference>
<dbReference type="SUPFAM" id="SSF88659">
    <property type="entry name" value="Sigma3 and sigma4 domains of RNA polymerase sigma factors"/>
    <property type="match status" value="1"/>
</dbReference>
<dbReference type="EMBL" id="FPJE01000006">
    <property type="protein sequence ID" value="SFW36851.1"/>
    <property type="molecule type" value="Genomic_DNA"/>
</dbReference>
<dbReference type="InterPro" id="IPR039425">
    <property type="entry name" value="RNA_pol_sigma-70-like"/>
</dbReference>
<keyword evidence="2" id="KW-0805">Transcription regulation</keyword>
<proteinExistence type="inferred from homology"/>
<organism evidence="6 7">
    <name type="scientific">Sinomicrobium oceani</name>
    <dbReference type="NCBI Taxonomy" id="1150368"/>
    <lineage>
        <taxon>Bacteria</taxon>
        <taxon>Pseudomonadati</taxon>
        <taxon>Bacteroidota</taxon>
        <taxon>Flavobacteriia</taxon>
        <taxon>Flavobacteriales</taxon>
        <taxon>Flavobacteriaceae</taxon>
        <taxon>Sinomicrobium</taxon>
    </lineage>
</organism>
<comment type="similarity">
    <text evidence="1">Belongs to the sigma-70 factor family. ECF subfamily.</text>
</comment>
<dbReference type="PANTHER" id="PTHR43133:SF46">
    <property type="entry name" value="RNA POLYMERASE SIGMA-70 FACTOR ECF SUBFAMILY"/>
    <property type="match status" value="1"/>
</dbReference>
<name>A0A1K1NNK9_9FLAO</name>
<dbReference type="NCBIfam" id="TIGR02937">
    <property type="entry name" value="sigma70-ECF"/>
    <property type="match status" value="1"/>
</dbReference>
<dbReference type="InterPro" id="IPR013324">
    <property type="entry name" value="RNA_pol_sigma_r3/r4-like"/>
</dbReference>
<dbReference type="Gene3D" id="1.10.10.10">
    <property type="entry name" value="Winged helix-like DNA-binding domain superfamily/Winged helix DNA-binding domain"/>
    <property type="match status" value="1"/>
</dbReference>
<dbReference type="InterPro" id="IPR014284">
    <property type="entry name" value="RNA_pol_sigma-70_dom"/>
</dbReference>
<sequence length="190" mass="22854">MEVKVKEATQKKDWDLFFTGGEETLYSCFYLFYNDLYRLGLFWFKDADIAKESIHNLFIELHKKWNCSQDIYNKKQYVITVLRRVGHKTYYRNYTPGNMTKKAVDMSNVDSLKELSYEDLLIASQAEDQRKKQLFDVMHKLTRRQQQMIYLRFFEGLSCTEIARITALSERTIYNTLHNAISYFRKHLTY</sequence>
<accession>A0A1K1NNK9</accession>
<evidence type="ECO:0000256" key="4">
    <source>
        <dbReference type="ARBA" id="ARBA00023163"/>
    </source>
</evidence>
<dbReference type="InterPro" id="IPR036388">
    <property type="entry name" value="WH-like_DNA-bd_sf"/>
</dbReference>
<dbReference type="STRING" id="1150368.SAMN02927921_01353"/>
<dbReference type="OrthoDB" id="1100095at2"/>
<evidence type="ECO:0000313" key="6">
    <source>
        <dbReference type="EMBL" id="SFW36851.1"/>
    </source>
</evidence>
<dbReference type="RefSeq" id="WP_072316598.1">
    <property type="nucleotide sequence ID" value="NZ_FPJE01000006.1"/>
</dbReference>
<dbReference type="AlphaFoldDB" id="A0A1K1NNK9"/>
<evidence type="ECO:0000256" key="2">
    <source>
        <dbReference type="ARBA" id="ARBA00023015"/>
    </source>
</evidence>
<evidence type="ECO:0000313" key="7">
    <source>
        <dbReference type="Proteomes" id="UP000182248"/>
    </source>
</evidence>
<keyword evidence="7" id="KW-1185">Reference proteome</keyword>
<dbReference type="GO" id="GO:0016987">
    <property type="term" value="F:sigma factor activity"/>
    <property type="evidence" value="ECO:0007669"/>
    <property type="project" value="UniProtKB-KW"/>
</dbReference>
<feature type="domain" description="RNA polymerase sigma factor 70 region 4 type 2" evidence="5">
    <location>
        <begin position="134"/>
        <end position="180"/>
    </location>
</feature>